<evidence type="ECO:0000256" key="1">
    <source>
        <dbReference type="SAM" id="MobiDB-lite"/>
    </source>
</evidence>
<protein>
    <submittedName>
        <fullName evidence="3">Unannotated protein</fullName>
    </submittedName>
</protein>
<dbReference type="InterPro" id="IPR022081">
    <property type="entry name" value="DUF3631"/>
</dbReference>
<feature type="compositionally biased region" description="Polar residues" evidence="1">
    <location>
        <begin position="400"/>
        <end position="411"/>
    </location>
</feature>
<evidence type="ECO:0000259" key="2">
    <source>
        <dbReference type="Pfam" id="PF12307"/>
    </source>
</evidence>
<accession>A0A6J6WMD2</accession>
<gene>
    <name evidence="3" type="ORF">UFOPK2992_00067</name>
</gene>
<dbReference type="Pfam" id="PF12307">
    <property type="entry name" value="DUF3631"/>
    <property type="match status" value="1"/>
</dbReference>
<feature type="domain" description="DUF3631" evidence="2">
    <location>
        <begin position="184"/>
        <end position="364"/>
    </location>
</feature>
<dbReference type="EMBL" id="CAFAAI010000004">
    <property type="protein sequence ID" value="CAB4785882.1"/>
    <property type="molecule type" value="Genomic_DNA"/>
</dbReference>
<sequence>MIPKLSADQQQAPNEGGLLLDELDELFARFVAFPTIEARWAVVLWVMHAHCLDAFESTPRLALLSPEKGSGKTRVLEILSLVVPEPLHTVNISAAALFRIVDDQQPTLLLDEADTYLGPMVAKQHEDLRGLINAGHRRGAVVYRGEVSGKAVKVVEFKAFAAAALAGIGDLPDTIIDRSIVIPMKRRAPNEEVEPFRERLHRPQTSQLRARLEQWGEACVAELTDAWPELPHGITDRPADVWEPLCAIGDICGTTWAQRSRQATVVINNARLQRDPSWAVQLLADCQRIFTERNVDRLTTEALIEHLIAITESPWGDMRGNALDARKLARMLRKYDVKPADHRFGNDTRKGYTTEAFHDAWSRYLTPVAPVALVAPNPGYKGAGGDVAPTEDEVGYVIPSKTNNVNASSPKQGQQGQQGQHPSSTPTTIDTQGDLF</sequence>
<proteinExistence type="predicted"/>
<evidence type="ECO:0000313" key="3">
    <source>
        <dbReference type="EMBL" id="CAB4785882.1"/>
    </source>
</evidence>
<dbReference type="AlphaFoldDB" id="A0A6J6WMD2"/>
<name>A0A6J6WMD2_9ZZZZ</name>
<feature type="region of interest" description="Disordered" evidence="1">
    <location>
        <begin position="398"/>
        <end position="436"/>
    </location>
</feature>
<organism evidence="3">
    <name type="scientific">freshwater metagenome</name>
    <dbReference type="NCBI Taxonomy" id="449393"/>
    <lineage>
        <taxon>unclassified sequences</taxon>
        <taxon>metagenomes</taxon>
        <taxon>ecological metagenomes</taxon>
    </lineage>
</organism>
<reference evidence="3" key="1">
    <citation type="submission" date="2020-05" db="EMBL/GenBank/DDBJ databases">
        <authorList>
            <person name="Chiriac C."/>
            <person name="Salcher M."/>
            <person name="Ghai R."/>
            <person name="Kavagutti S V."/>
        </authorList>
    </citation>
    <scope>NUCLEOTIDE SEQUENCE</scope>
</reference>
<feature type="compositionally biased region" description="Polar residues" evidence="1">
    <location>
        <begin position="421"/>
        <end position="436"/>
    </location>
</feature>